<dbReference type="AlphaFoldDB" id="S4P6N6"/>
<name>S4P6N6_9NEOP</name>
<feature type="region of interest" description="Disordered" evidence="1">
    <location>
        <begin position="105"/>
        <end position="131"/>
    </location>
</feature>
<reference evidence="2" key="1">
    <citation type="journal article" date="2013" name="BMC Genomics">
        <title>Unscrambling butterfly oogenesis.</title>
        <authorList>
            <person name="Carter J.M."/>
            <person name="Baker S.C."/>
            <person name="Pink R."/>
            <person name="Carter D.R."/>
            <person name="Collins A."/>
            <person name="Tomlin J."/>
            <person name="Gibbs M."/>
            <person name="Breuker C.J."/>
        </authorList>
    </citation>
    <scope>NUCLEOTIDE SEQUENCE</scope>
    <source>
        <tissue evidence="2">Ovary</tissue>
    </source>
</reference>
<dbReference type="GO" id="GO:0003676">
    <property type="term" value="F:nucleic acid binding"/>
    <property type="evidence" value="ECO:0007669"/>
    <property type="project" value="InterPro"/>
</dbReference>
<dbReference type="Gene3D" id="3.30.420.10">
    <property type="entry name" value="Ribonuclease H-like superfamily/Ribonuclease H"/>
    <property type="match status" value="1"/>
</dbReference>
<sequence length="131" mass="14978">KENKPEPLYKADELLKAHGHIVLRLPPHHADLNPLELIWGVMKRQLAEKKVGQTDGQVESLIKETFDTVNDDLWEEKCSLVIKTEEDYREKDKIIDEASDNFMSWVSSGSEESDSDSELSSNNEDSHNMIP</sequence>
<proteinExistence type="predicted"/>
<dbReference type="PANTHER" id="PTHR33939:SF1">
    <property type="entry name" value="DUF4371 DOMAIN-CONTAINING PROTEIN"/>
    <property type="match status" value="1"/>
</dbReference>
<dbReference type="InterPro" id="IPR036397">
    <property type="entry name" value="RNaseH_sf"/>
</dbReference>
<dbReference type="PANTHER" id="PTHR33939">
    <property type="entry name" value="PROTEIN CBG22215"/>
    <property type="match status" value="1"/>
</dbReference>
<feature type="non-terminal residue" evidence="2">
    <location>
        <position position="131"/>
    </location>
</feature>
<feature type="non-terminal residue" evidence="2">
    <location>
        <position position="1"/>
    </location>
</feature>
<reference evidence="2" key="2">
    <citation type="submission" date="2013-05" db="EMBL/GenBank/DDBJ databases">
        <authorList>
            <person name="Carter J.-M."/>
            <person name="Baker S.C."/>
            <person name="Pink R."/>
            <person name="Carter D.R.F."/>
            <person name="Collins A."/>
            <person name="Tomlin J."/>
            <person name="Gibbs M."/>
            <person name="Breuker C.J."/>
        </authorList>
    </citation>
    <scope>NUCLEOTIDE SEQUENCE</scope>
    <source>
        <tissue evidence="2">Ovary</tissue>
    </source>
</reference>
<dbReference type="EMBL" id="GAIX01010280">
    <property type="protein sequence ID" value="JAA82280.1"/>
    <property type="molecule type" value="Transcribed_RNA"/>
</dbReference>
<accession>S4P6N6</accession>
<evidence type="ECO:0000256" key="1">
    <source>
        <dbReference type="SAM" id="MobiDB-lite"/>
    </source>
</evidence>
<evidence type="ECO:0008006" key="3">
    <source>
        <dbReference type="Google" id="ProtNLM"/>
    </source>
</evidence>
<organism evidence="2">
    <name type="scientific">Pararge aegeria</name>
    <name type="common">speckled wood butterfly</name>
    <dbReference type="NCBI Taxonomy" id="116150"/>
    <lineage>
        <taxon>Eukaryota</taxon>
        <taxon>Metazoa</taxon>
        <taxon>Ecdysozoa</taxon>
        <taxon>Arthropoda</taxon>
        <taxon>Hexapoda</taxon>
        <taxon>Insecta</taxon>
        <taxon>Pterygota</taxon>
        <taxon>Neoptera</taxon>
        <taxon>Endopterygota</taxon>
        <taxon>Lepidoptera</taxon>
        <taxon>Glossata</taxon>
        <taxon>Ditrysia</taxon>
        <taxon>Papilionoidea</taxon>
        <taxon>Nymphalidae</taxon>
        <taxon>Satyrinae</taxon>
        <taxon>Satyrini</taxon>
        <taxon>Parargina</taxon>
        <taxon>Pararge</taxon>
    </lineage>
</organism>
<protein>
    <recommendedName>
        <fullName evidence="3">Tc1-like transposase DDE domain-containing protein</fullName>
    </recommendedName>
</protein>
<evidence type="ECO:0000313" key="2">
    <source>
        <dbReference type="EMBL" id="JAA82280.1"/>
    </source>
</evidence>